<dbReference type="EMBL" id="BKCP01006959">
    <property type="protein sequence ID" value="GER44461.1"/>
    <property type="molecule type" value="Genomic_DNA"/>
</dbReference>
<dbReference type="Proteomes" id="UP000325081">
    <property type="component" value="Unassembled WGS sequence"/>
</dbReference>
<protein>
    <submittedName>
        <fullName evidence="1">Phosphatidic acid phosphatase 1</fullName>
    </submittedName>
</protein>
<organism evidence="1 2">
    <name type="scientific">Striga asiatica</name>
    <name type="common">Asiatic witchweed</name>
    <name type="synonym">Buchnera asiatica</name>
    <dbReference type="NCBI Taxonomy" id="4170"/>
    <lineage>
        <taxon>Eukaryota</taxon>
        <taxon>Viridiplantae</taxon>
        <taxon>Streptophyta</taxon>
        <taxon>Embryophyta</taxon>
        <taxon>Tracheophyta</taxon>
        <taxon>Spermatophyta</taxon>
        <taxon>Magnoliopsida</taxon>
        <taxon>eudicotyledons</taxon>
        <taxon>Gunneridae</taxon>
        <taxon>Pentapetalae</taxon>
        <taxon>asterids</taxon>
        <taxon>lamiids</taxon>
        <taxon>Lamiales</taxon>
        <taxon>Orobanchaceae</taxon>
        <taxon>Buchnereae</taxon>
        <taxon>Striga</taxon>
    </lineage>
</organism>
<reference evidence="2" key="1">
    <citation type="journal article" date="2019" name="Curr. Biol.">
        <title>Genome Sequence of Striga asiatica Provides Insight into the Evolution of Plant Parasitism.</title>
        <authorList>
            <person name="Yoshida S."/>
            <person name="Kim S."/>
            <person name="Wafula E.K."/>
            <person name="Tanskanen J."/>
            <person name="Kim Y.M."/>
            <person name="Honaas L."/>
            <person name="Yang Z."/>
            <person name="Spallek T."/>
            <person name="Conn C.E."/>
            <person name="Ichihashi Y."/>
            <person name="Cheong K."/>
            <person name="Cui S."/>
            <person name="Der J.P."/>
            <person name="Gundlach H."/>
            <person name="Jiao Y."/>
            <person name="Hori C."/>
            <person name="Ishida J.K."/>
            <person name="Kasahara H."/>
            <person name="Kiba T."/>
            <person name="Kim M.S."/>
            <person name="Koo N."/>
            <person name="Laohavisit A."/>
            <person name="Lee Y.H."/>
            <person name="Lumba S."/>
            <person name="McCourt P."/>
            <person name="Mortimer J.C."/>
            <person name="Mutuku J.M."/>
            <person name="Nomura T."/>
            <person name="Sasaki-Sekimoto Y."/>
            <person name="Seto Y."/>
            <person name="Wang Y."/>
            <person name="Wakatake T."/>
            <person name="Sakakibara H."/>
            <person name="Demura T."/>
            <person name="Yamaguchi S."/>
            <person name="Yoneyama K."/>
            <person name="Manabe R.I."/>
            <person name="Nelson D.C."/>
            <person name="Schulman A.H."/>
            <person name="Timko M.P."/>
            <person name="dePamphilis C.W."/>
            <person name="Choi D."/>
            <person name="Shirasu K."/>
        </authorList>
    </citation>
    <scope>NUCLEOTIDE SEQUENCE [LARGE SCALE GENOMIC DNA]</scope>
    <source>
        <strain evidence="2">cv. UVA1</strain>
    </source>
</reference>
<keyword evidence="2" id="KW-1185">Reference proteome</keyword>
<accession>A0A5A7QKP9</accession>
<evidence type="ECO:0000313" key="1">
    <source>
        <dbReference type="EMBL" id="GER44461.1"/>
    </source>
</evidence>
<evidence type="ECO:0000313" key="2">
    <source>
        <dbReference type="Proteomes" id="UP000325081"/>
    </source>
</evidence>
<comment type="caution">
    <text evidence="1">The sequence shown here is derived from an EMBL/GenBank/DDBJ whole genome shotgun (WGS) entry which is preliminary data.</text>
</comment>
<gene>
    <name evidence="1" type="ORF">STAS_21361</name>
</gene>
<name>A0A5A7QKP9_STRAF</name>
<sequence>MNPHALSPNSDLDLPRLRHQWLNRPLDENQDRIRGYLTRRPAREFSWRLEMRDAIDGVFCGGSRAEADDHAGSDVLHGLGYGGEKGGRRGGGDHRSRRLGLVSYGHWCCQINKAKLQNLDRYIAYSGLKKKSGKMKDFYWRGAAFDWRYAGEWTCSNWGTISRRKACVAYAKQAHTGSEGERRRIYLFNKFNDS</sequence>
<dbReference type="AlphaFoldDB" id="A0A5A7QKP9"/>
<proteinExistence type="predicted"/>